<dbReference type="Proteomes" id="UP000195024">
    <property type="component" value="Unassembled WGS sequence"/>
</dbReference>
<evidence type="ECO:0000313" key="1">
    <source>
        <dbReference type="EMBL" id="OTP27869.1"/>
    </source>
</evidence>
<sequence>MLDFDGQYHQLALALRLGNAAAFEVVGADGKKNYQFLFSRFIKMIENDVDHALINETQKTKVIQSLKSTITYYEMKKPAELQQEIENLKKNDPASFMIIPSYIVSPSYHHNHIYTLIIYKQEHDYLVAKIDKFAANTNMGNQLSTIPADHLETLSKILFATKLEHHSESKVNIIDAINQLSETPPKNLDFDMRRYALIPVCPILEPLTAFRSVLHHCQEATFTPPFAEGKVKPKFCTSIAFRKRFYQTFLGENTKHNEKFFQLWKHYEQRKNITGLKETISRDDFVEISNDFVKKVYQDPRTPKTFVKNQSVEVAPYYYHVFYDDSRRLKPLDAHISAIIDGTDQSSKETYRRKVKVKSQRFGATVKTFRERIFSDRQTSKSNSTDVLSPTSPTYPSLTQANFNHRIVDATNKSNFLSKQIPKKHTDITR</sequence>
<organism evidence="1 2">
    <name type="scientific">Enterococcus mundtii</name>
    <dbReference type="NCBI Taxonomy" id="53346"/>
    <lineage>
        <taxon>Bacteria</taxon>
        <taxon>Bacillati</taxon>
        <taxon>Bacillota</taxon>
        <taxon>Bacilli</taxon>
        <taxon>Lactobacillales</taxon>
        <taxon>Enterococcaceae</taxon>
        <taxon>Enterococcus</taxon>
    </lineage>
</organism>
<gene>
    <name evidence="1" type="ORF">A5802_001605</name>
</gene>
<name>A0A242L179_ENTMU</name>
<accession>A0A242L179</accession>
<dbReference type="RefSeq" id="WP_086334938.1">
    <property type="nucleotide sequence ID" value="NZ_NGMS01000001.1"/>
</dbReference>
<dbReference type="EMBL" id="NGMS01000001">
    <property type="protein sequence ID" value="OTP27869.1"/>
    <property type="molecule type" value="Genomic_DNA"/>
</dbReference>
<reference evidence="1 2" key="1">
    <citation type="submission" date="2017-05" db="EMBL/GenBank/DDBJ databases">
        <title>The Genome Sequence of Enterococcus mundtii 6B1_DIV0119.</title>
        <authorList>
            <consortium name="The Broad Institute Genomics Platform"/>
            <consortium name="The Broad Institute Genomic Center for Infectious Diseases"/>
            <person name="Earl A."/>
            <person name="Manson A."/>
            <person name="Schwartman J."/>
            <person name="Gilmore M."/>
            <person name="Abouelleil A."/>
            <person name="Cao P."/>
            <person name="Chapman S."/>
            <person name="Cusick C."/>
            <person name="Shea T."/>
            <person name="Young S."/>
            <person name="Neafsey D."/>
            <person name="Nusbaum C."/>
            <person name="Birren B."/>
        </authorList>
    </citation>
    <scope>NUCLEOTIDE SEQUENCE [LARGE SCALE GENOMIC DNA]</scope>
    <source>
        <strain evidence="1 2">6B1_DIV0119</strain>
    </source>
</reference>
<comment type="caution">
    <text evidence="1">The sequence shown here is derived from an EMBL/GenBank/DDBJ whole genome shotgun (WGS) entry which is preliminary data.</text>
</comment>
<dbReference type="AlphaFoldDB" id="A0A242L179"/>
<proteinExistence type="predicted"/>
<evidence type="ECO:0000313" key="2">
    <source>
        <dbReference type="Proteomes" id="UP000195024"/>
    </source>
</evidence>
<protein>
    <submittedName>
        <fullName evidence="1">Uncharacterized protein</fullName>
    </submittedName>
</protein>